<reference evidence="3" key="1">
    <citation type="submission" date="2005-08" db="EMBL/GenBank/DDBJ databases">
        <title>Complete sequence of Chlorobium chlorochromatii CaD3.</title>
        <authorList>
            <person name="Copeland A."/>
            <person name="Lucas S."/>
            <person name="Lapidus A."/>
            <person name="Barry K."/>
            <person name="Detter J.C."/>
            <person name="Glavina T."/>
            <person name="Hammon N."/>
            <person name="Israni S."/>
            <person name="Pitluck S."/>
            <person name="Bryant D."/>
            <person name="Schmutz J."/>
            <person name="Larimer F."/>
            <person name="Land M."/>
            <person name="Kyrpides N."/>
            <person name="Ivanova N."/>
            <person name="Richardson P."/>
        </authorList>
    </citation>
    <scope>NUCLEOTIDE SEQUENCE [LARGE SCALE GENOMIC DNA]</scope>
    <source>
        <strain evidence="3">CaD3</strain>
    </source>
</reference>
<dbReference type="CDD" id="cd06577">
    <property type="entry name" value="PASTA_pknB"/>
    <property type="match status" value="3"/>
</dbReference>
<evidence type="ECO:0000259" key="2">
    <source>
        <dbReference type="PROSITE" id="PS51178"/>
    </source>
</evidence>
<dbReference type="Gene3D" id="3.30.10.20">
    <property type="match status" value="3"/>
</dbReference>
<proteinExistence type="predicted"/>
<organism evidence="3">
    <name type="scientific">Chlorobium chlorochromatii (strain CaD3)</name>
    <dbReference type="NCBI Taxonomy" id="340177"/>
    <lineage>
        <taxon>Bacteria</taxon>
        <taxon>Pseudomonadati</taxon>
        <taxon>Chlorobiota</taxon>
        <taxon>Chlorobiia</taxon>
        <taxon>Chlorobiales</taxon>
        <taxon>Chlorobiaceae</taxon>
        <taxon>Chlorobium/Pelodictyon group</taxon>
        <taxon>Chlorobium</taxon>
    </lineage>
</organism>
<dbReference type="STRING" id="340177.Cag_0962"/>
<gene>
    <name evidence="3" type="ordered locus">Cag_0962</name>
</gene>
<dbReference type="AlphaFoldDB" id="Q3AS00"/>
<dbReference type="Pfam" id="PF03793">
    <property type="entry name" value="PASTA"/>
    <property type="match status" value="3"/>
</dbReference>
<dbReference type="KEGG" id="cch:Cag_0962"/>
<protein>
    <recommendedName>
        <fullName evidence="2">PASTA domain-containing protein</fullName>
    </recommendedName>
</protein>
<accession>Q3AS00</accession>
<keyword evidence="1" id="KW-0472">Membrane</keyword>
<dbReference type="HOGENOM" id="CLU_061566_2_1_10"/>
<dbReference type="PROSITE" id="PS51178">
    <property type="entry name" value="PASTA"/>
    <property type="match status" value="3"/>
</dbReference>
<name>Q3AS00_CHLCH</name>
<feature type="domain" description="PASTA" evidence="2">
    <location>
        <begin position="31"/>
        <end position="97"/>
    </location>
</feature>
<dbReference type="SMART" id="SM00740">
    <property type="entry name" value="PASTA"/>
    <property type="match status" value="3"/>
</dbReference>
<dbReference type="InterPro" id="IPR005543">
    <property type="entry name" value="PASTA_dom"/>
</dbReference>
<feature type="domain" description="PASTA" evidence="2">
    <location>
        <begin position="174"/>
        <end position="241"/>
    </location>
</feature>
<feature type="transmembrane region" description="Helical" evidence="1">
    <location>
        <begin position="6"/>
        <end position="26"/>
    </location>
</feature>
<dbReference type="OrthoDB" id="9803895at2"/>
<keyword evidence="1" id="KW-0812">Transmembrane</keyword>
<dbReference type="EMBL" id="CP000108">
    <property type="protein sequence ID" value="ABB28225.1"/>
    <property type="molecule type" value="Genomic_DNA"/>
</dbReference>
<evidence type="ECO:0000256" key="1">
    <source>
        <dbReference type="SAM" id="Phobius"/>
    </source>
</evidence>
<feature type="domain" description="PASTA" evidence="2">
    <location>
        <begin position="99"/>
        <end position="167"/>
    </location>
</feature>
<dbReference type="eggNOG" id="COG2815">
    <property type="taxonomic scope" value="Bacteria"/>
</dbReference>
<keyword evidence="1" id="KW-1133">Transmembrane helix</keyword>
<sequence>MKKAGLIILVLCGIVLLFDMLLMPLYTTQGRSERVPNVVGMEFEDAERKLEMAGFEAVRSYNAGYEVDVPANVVLSQTPEATMEVKPGRAVYVVVNRGAKPAVQMPNFLGLSEGEARQEAARLELFPVDVVGTPVANSSDDGRVLNQSLPAMTLVQSGMPLTLFVGRYDAEAVNAERIELPNLLGMSLGQAQQTLAEAGLIIGHVVTERSRLLLPNTVISQRPAVGTLLAPGQAVDLTIVGE</sequence>
<evidence type="ECO:0000313" key="3">
    <source>
        <dbReference type="EMBL" id="ABB28225.1"/>
    </source>
</evidence>